<evidence type="ECO:0000313" key="2">
    <source>
        <dbReference type="EMBL" id="QFZ18135.1"/>
    </source>
</evidence>
<name>A0A5Q0GWT8_SACSY</name>
<organism evidence="2 3">
    <name type="scientific">Saccharothrix syringae</name>
    <name type="common">Nocardiopsis syringae</name>
    <dbReference type="NCBI Taxonomy" id="103733"/>
    <lineage>
        <taxon>Bacteria</taxon>
        <taxon>Bacillati</taxon>
        <taxon>Actinomycetota</taxon>
        <taxon>Actinomycetes</taxon>
        <taxon>Pseudonocardiales</taxon>
        <taxon>Pseudonocardiaceae</taxon>
        <taxon>Saccharothrix</taxon>
    </lineage>
</organism>
<proteinExistence type="predicted"/>
<accession>A0A5Q0GWT8</accession>
<dbReference type="AlphaFoldDB" id="A0A5Q0GWT8"/>
<feature type="region of interest" description="Disordered" evidence="1">
    <location>
        <begin position="1"/>
        <end position="20"/>
    </location>
</feature>
<dbReference type="RefSeq" id="WP_033427213.1">
    <property type="nucleotide sequence ID" value="NZ_CP034550.1"/>
</dbReference>
<sequence>MSTSSFDEVGRRGREQAPPPFTRFVPHVLPAGLLVAGNDAAKVFLVAAWCWPDCVTLDLAVFARDPEVRVPPLFRHPLATGSGPGPSGPVLAVSYADGRRFTTLDRYDGAPVGDAALRATPGRSSGGPGHRRESAHLAPLPPAGPVVLAARWDDLGLVEGRVEISGADVLAGAARARPVWG</sequence>
<protein>
    <submittedName>
        <fullName evidence="2">Uncharacterized protein</fullName>
    </submittedName>
</protein>
<evidence type="ECO:0000313" key="3">
    <source>
        <dbReference type="Proteomes" id="UP000325787"/>
    </source>
</evidence>
<dbReference type="EMBL" id="CP034550">
    <property type="protein sequence ID" value="QFZ18135.1"/>
    <property type="molecule type" value="Genomic_DNA"/>
</dbReference>
<dbReference type="Proteomes" id="UP000325787">
    <property type="component" value="Chromosome"/>
</dbReference>
<feature type="region of interest" description="Disordered" evidence="1">
    <location>
        <begin position="117"/>
        <end position="138"/>
    </location>
</feature>
<dbReference type="KEGG" id="ssyi:EKG83_12160"/>
<gene>
    <name evidence="2" type="ORF">EKG83_12160</name>
</gene>
<evidence type="ECO:0000256" key="1">
    <source>
        <dbReference type="SAM" id="MobiDB-lite"/>
    </source>
</evidence>
<reference evidence="3" key="1">
    <citation type="journal article" date="2021" name="Curr. Microbiol.">
        <title>Complete genome of nocamycin-producing strain Saccharothrix syringae NRRL B-16468 reveals the biosynthetic potential for secondary metabolites.</title>
        <authorList>
            <person name="Mo X."/>
            <person name="Yang S."/>
        </authorList>
    </citation>
    <scope>NUCLEOTIDE SEQUENCE [LARGE SCALE GENOMIC DNA]</scope>
    <source>
        <strain evidence="3">ATCC 51364 / DSM 43886 / JCM 6844 / KCTC 9398 / NBRC 14523 / NRRL B-16468 / INA 2240</strain>
    </source>
</reference>
<keyword evidence="3" id="KW-1185">Reference proteome</keyword>